<evidence type="ECO:0000256" key="1">
    <source>
        <dbReference type="SAM" id="Phobius"/>
    </source>
</evidence>
<keyword evidence="1" id="KW-0812">Transmembrane</keyword>
<accession>A0A1G6LR78</accession>
<dbReference type="RefSeq" id="WP_091996540.1">
    <property type="nucleotide sequence ID" value="NZ_FMYQ01000007.1"/>
</dbReference>
<feature type="transmembrane region" description="Helical" evidence="1">
    <location>
        <begin position="6"/>
        <end position="23"/>
    </location>
</feature>
<name>A0A1G6LR78_9BURK</name>
<protein>
    <submittedName>
        <fullName evidence="2">Uncharacterized protein</fullName>
    </submittedName>
</protein>
<keyword evidence="1" id="KW-0472">Membrane</keyword>
<proteinExistence type="predicted"/>
<dbReference type="STRING" id="416944.SAMN05421548_10712"/>
<keyword evidence="1" id="KW-1133">Transmembrane helix</keyword>
<reference evidence="3" key="1">
    <citation type="submission" date="2016-09" db="EMBL/GenBank/DDBJ databases">
        <authorList>
            <person name="Varghese N."/>
            <person name="Submissions S."/>
        </authorList>
    </citation>
    <scope>NUCLEOTIDE SEQUENCE [LARGE SCALE GENOMIC DNA]</scope>
    <source>
        <strain evidence="3">TNe-862</strain>
    </source>
</reference>
<gene>
    <name evidence="2" type="ORF">SAMN05421548_10712</name>
</gene>
<dbReference type="OrthoDB" id="8967426at2"/>
<dbReference type="EMBL" id="FMYQ01000007">
    <property type="protein sequence ID" value="SDC45587.1"/>
    <property type="molecule type" value="Genomic_DNA"/>
</dbReference>
<dbReference type="AlphaFoldDB" id="A0A1G6LR78"/>
<dbReference type="Proteomes" id="UP000198908">
    <property type="component" value="Unassembled WGS sequence"/>
</dbReference>
<keyword evidence="3" id="KW-1185">Reference proteome</keyword>
<evidence type="ECO:0000313" key="3">
    <source>
        <dbReference type="Proteomes" id="UP000198908"/>
    </source>
</evidence>
<evidence type="ECO:0000313" key="2">
    <source>
        <dbReference type="EMBL" id="SDC45587.1"/>
    </source>
</evidence>
<sequence>MSFFLGYFVWGLVLAVPLYWIGWRLRLARFVPVWLRPARSRPLQLPAQLDPLLIRGQRRFDQTGPRR</sequence>
<organism evidence="2 3">
    <name type="scientific">Paraburkholderia lycopersici</name>
    <dbReference type="NCBI Taxonomy" id="416944"/>
    <lineage>
        <taxon>Bacteria</taxon>
        <taxon>Pseudomonadati</taxon>
        <taxon>Pseudomonadota</taxon>
        <taxon>Betaproteobacteria</taxon>
        <taxon>Burkholderiales</taxon>
        <taxon>Burkholderiaceae</taxon>
        <taxon>Paraburkholderia</taxon>
    </lineage>
</organism>